<dbReference type="PANTHER" id="PTHR23279">
    <property type="entry name" value="DEFECTIVE PROBOSCIS EXTENSION RESPONSE DPR -RELATED"/>
    <property type="match status" value="1"/>
</dbReference>
<dbReference type="InterPro" id="IPR036179">
    <property type="entry name" value="Ig-like_dom_sf"/>
</dbReference>
<proteinExistence type="predicted"/>
<dbReference type="GO" id="GO:0032589">
    <property type="term" value="C:neuron projection membrane"/>
    <property type="evidence" value="ECO:0007669"/>
    <property type="project" value="TreeGrafter"/>
</dbReference>
<dbReference type="SUPFAM" id="SSF48726">
    <property type="entry name" value="Immunoglobulin"/>
    <property type="match status" value="1"/>
</dbReference>
<name>A0AAD8E2X3_DIPPU</name>
<reference evidence="1" key="2">
    <citation type="submission" date="2023-05" db="EMBL/GenBank/DDBJ databases">
        <authorList>
            <person name="Fouks B."/>
        </authorList>
    </citation>
    <scope>NUCLEOTIDE SEQUENCE</scope>
    <source>
        <strain evidence="1">Stay&amp;Tobe</strain>
        <tissue evidence="1">Testes</tissue>
    </source>
</reference>
<dbReference type="CDD" id="cd00096">
    <property type="entry name" value="Ig"/>
    <property type="match status" value="1"/>
</dbReference>
<dbReference type="EMBL" id="JASPKZ010010248">
    <property type="protein sequence ID" value="KAJ9574976.1"/>
    <property type="molecule type" value="Genomic_DNA"/>
</dbReference>
<comment type="caution">
    <text evidence="1">The sequence shown here is derived from an EMBL/GenBank/DDBJ whole genome shotgun (WGS) entry which is preliminary data.</text>
</comment>
<dbReference type="Gene3D" id="2.60.40.10">
    <property type="entry name" value="Immunoglobulins"/>
    <property type="match status" value="1"/>
</dbReference>
<dbReference type="AlphaFoldDB" id="A0AAD8E2X3"/>
<evidence type="ECO:0000313" key="1">
    <source>
        <dbReference type="EMBL" id="KAJ9574976.1"/>
    </source>
</evidence>
<reference evidence="1" key="1">
    <citation type="journal article" date="2023" name="IScience">
        <title>Live-bearing cockroach genome reveals convergent evolutionary mechanisms linked to viviparity in insects and beyond.</title>
        <authorList>
            <person name="Fouks B."/>
            <person name="Harrison M.C."/>
            <person name="Mikhailova A.A."/>
            <person name="Marchal E."/>
            <person name="English S."/>
            <person name="Carruthers M."/>
            <person name="Jennings E.C."/>
            <person name="Chiamaka E.L."/>
            <person name="Frigard R.A."/>
            <person name="Pippel M."/>
            <person name="Attardo G.M."/>
            <person name="Benoit J.B."/>
            <person name="Bornberg-Bauer E."/>
            <person name="Tobe S.S."/>
        </authorList>
    </citation>
    <scope>NUCLEOTIDE SEQUENCE</scope>
    <source>
        <strain evidence="1">Stay&amp;Tobe</strain>
    </source>
</reference>
<dbReference type="Proteomes" id="UP001233999">
    <property type="component" value="Unassembled WGS sequence"/>
</dbReference>
<gene>
    <name evidence="1" type="ORF">L9F63_007848</name>
</gene>
<accession>A0AAD8E2X3</accession>
<dbReference type="PANTHER" id="PTHR23279:SF46">
    <property type="entry name" value="DEFECTIVE PROBOSCIS EXTENSION RESPONSE 10, ISOFORM A-RELATED"/>
    <property type="match status" value="1"/>
</dbReference>
<dbReference type="InterPro" id="IPR037448">
    <property type="entry name" value="Zig-8"/>
</dbReference>
<organism evidence="1 2">
    <name type="scientific">Diploptera punctata</name>
    <name type="common">Pacific beetle cockroach</name>
    <dbReference type="NCBI Taxonomy" id="6984"/>
    <lineage>
        <taxon>Eukaryota</taxon>
        <taxon>Metazoa</taxon>
        <taxon>Ecdysozoa</taxon>
        <taxon>Arthropoda</taxon>
        <taxon>Hexapoda</taxon>
        <taxon>Insecta</taxon>
        <taxon>Pterygota</taxon>
        <taxon>Neoptera</taxon>
        <taxon>Polyneoptera</taxon>
        <taxon>Dictyoptera</taxon>
        <taxon>Blattodea</taxon>
        <taxon>Blaberoidea</taxon>
        <taxon>Blaberidae</taxon>
        <taxon>Diplopterinae</taxon>
        <taxon>Diploptera</taxon>
    </lineage>
</organism>
<dbReference type="InterPro" id="IPR013783">
    <property type="entry name" value="Ig-like_fold"/>
</dbReference>
<keyword evidence="2" id="KW-1185">Reference proteome</keyword>
<feature type="non-terminal residue" evidence="1">
    <location>
        <position position="1"/>
    </location>
</feature>
<evidence type="ECO:0000313" key="2">
    <source>
        <dbReference type="Proteomes" id="UP001233999"/>
    </source>
</evidence>
<sequence>MFTYTNDERFQVLHSEGSDDWTLQIKYVQKRDNGTYECQVVADQCPLFAGGQQVVTDQCPLFAGGQQVAIDHGFFAQKCIIERLKMSAHTSHWHEKITHKLVNALTTASLFTTSVEKNIATNRRLRLPVEKEMDGCKHEHHPFLVLQQNCKEDGEYEDYRITQNVENIRSFGNKGDFALMGVIMDVPKQME</sequence>
<dbReference type="GO" id="GO:0050808">
    <property type="term" value="P:synapse organization"/>
    <property type="evidence" value="ECO:0007669"/>
    <property type="project" value="TreeGrafter"/>
</dbReference>
<protein>
    <submittedName>
        <fullName evidence="1">Uncharacterized protein</fullName>
    </submittedName>
</protein>